<dbReference type="GO" id="GO:0006281">
    <property type="term" value="P:DNA repair"/>
    <property type="evidence" value="ECO:0007669"/>
    <property type="project" value="TreeGrafter"/>
</dbReference>
<accession>A0A0D4DD89</accession>
<evidence type="ECO:0000313" key="5">
    <source>
        <dbReference type="EMBL" id="AJT61563.1"/>
    </source>
</evidence>
<comment type="pathway">
    <text evidence="2">Organic acid metabolism; glycolate biosynthesis; glycolate from 2-phosphoglycolate: step 1/1.</text>
</comment>
<dbReference type="EC" id="3.1.3.18" evidence="4"/>
<reference evidence="5" key="1">
    <citation type="journal article" date="2015" name="Proc. Natl. Acad. Sci. U.S.A.">
        <title>Rhizobial peptidase HrrP cleaves host-encoded signaling peptides and mediates symbiotic compatibility.</title>
        <authorList>
            <person name="Price P.A."/>
            <person name="Tanner H.R."/>
            <person name="Dillon B.A."/>
            <person name="Shabab M."/>
            <person name="Walker G.C."/>
            <person name="Griffitts J.S."/>
        </authorList>
    </citation>
    <scope>NUCLEOTIDE SEQUENCE</scope>
    <source>
        <strain evidence="5">USDA1963</strain>
        <plasmid evidence="5">pHRB800</plasmid>
    </source>
</reference>
<dbReference type="SUPFAM" id="SSF56784">
    <property type="entry name" value="HAD-like"/>
    <property type="match status" value="1"/>
</dbReference>
<dbReference type="InterPro" id="IPR050155">
    <property type="entry name" value="HAD-like_hydrolase_sf"/>
</dbReference>
<comment type="similarity">
    <text evidence="3">Belongs to the HAD-like hydrolase superfamily. CbbY/CbbZ/Gph/YieH family.</text>
</comment>
<organism evidence="5">
    <name type="scientific">Rhizobium meliloti</name>
    <name type="common">Ensifer meliloti</name>
    <name type="synonym">Sinorhizobium meliloti</name>
    <dbReference type="NCBI Taxonomy" id="382"/>
    <lineage>
        <taxon>Bacteria</taxon>
        <taxon>Pseudomonadati</taxon>
        <taxon>Pseudomonadota</taxon>
        <taxon>Alphaproteobacteria</taxon>
        <taxon>Hyphomicrobiales</taxon>
        <taxon>Rhizobiaceae</taxon>
        <taxon>Sinorhizobium/Ensifer group</taxon>
        <taxon>Sinorhizobium</taxon>
    </lineage>
</organism>
<dbReference type="NCBIfam" id="TIGR01549">
    <property type="entry name" value="HAD-SF-IA-v1"/>
    <property type="match status" value="1"/>
</dbReference>
<dbReference type="InterPro" id="IPR041492">
    <property type="entry name" value="HAD_2"/>
</dbReference>
<dbReference type="InterPro" id="IPR036412">
    <property type="entry name" value="HAD-like_sf"/>
</dbReference>
<dbReference type="NCBIfam" id="TIGR01509">
    <property type="entry name" value="HAD-SF-IA-v3"/>
    <property type="match status" value="1"/>
</dbReference>
<dbReference type="GO" id="GO:0008967">
    <property type="term" value="F:phosphoglycolate phosphatase activity"/>
    <property type="evidence" value="ECO:0007669"/>
    <property type="project" value="UniProtKB-EC"/>
</dbReference>
<dbReference type="PANTHER" id="PTHR43434">
    <property type="entry name" value="PHOSPHOGLYCOLATE PHOSPHATASE"/>
    <property type="match status" value="1"/>
</dbReference>
<sequence>MIIFDFDQTLVDTSSVEPLRASRNWKGVMAKASTLPVYPGINALLAELHKRGHVLAIVTKSPDMVPKWFIKNYGWPIDIVIGYHDVRRRKPDPEGLLLAMQKSGSKPEDTFHVGDQAQDTEAARAAEVTAIGVSWGLGDHGELIASKPDHLFHAVEQLDNFFSE</sequence>
<evidence type="ECO:0000256" key="1">
    <source>
        <dbReference type="ARBA" id="ARBA00000830"/>
    </source>
</evidence>
<dbReference type="Pfam" id="PF13419">
    <property type="entry name" value="HAD_2"/>
    <property type="match status" value="1"/>
</dbReference>
<name>A0A0D4DD89_RHIML</name>
<comment type="catalytic activity">
    <reaction evidence="1">
        <text>2-phosphoglycolate + H2O = glycolate + phosphate</text>
        <dbReference type="Rhea" id="RHEA:14369"/>
        <dbReference type="ChEBI" id="CHEBI:15377"/>
        <dbReference type="ChEBI" id="CHEBI:29805"/>
        <dbReference type="ChEBI" id="CHEBI:43474"/>
        <dbReference type="ChEBI" id="CHEBI:58033"/>
        <dbReference type="EC" id="3.1.3.18"/>
    </reaction>
</comment>
<dbReference type="PANTHER" id="PTHR43434:SF1">
    <property type="entry name" value="PHOSPHOGLYCOLATE PHOSPHATASE"/>
    <property type="match status" value="1"/>
</dbReference>
<dbReference type="AlphaFoldDB" id="A0A0D4DD89"/>
<geneLocation type="plasmid" evidence="5">
    <name>pHRB800</name>
</geneLocation>
<dbReference type="EMBL" id="CP011000">
    <property type="protein sequence ID" value="AJT61563.1"/>
    <property type="molecule type" value="Genomic_DNA"/>
</dbReference>
<dbReference type="Gene3D" id="3.40.50.1000">
    <property type="entry name" value="HAD superfamily/HAD-like"/>
    <property type="match status" value="1"/>
</dbReference>
<protein>
    <recommendedName>
        <fullName evidence="4">phosphoglycolate phosphatase</fullName>
        <ecNumber evidence="4">3.1.3.18</ecNumber>
    </recommendedName>
</protein>
<dbReference type="GO" id="GO:0005829">
    <property type="term" value="C:cytosol"/>
    <property type="evidence" value="ECO:0007669"/>
    <property type="project" value="TreeGrafter"/>
</dbReference>
<evidence type="ECO:0000256" key="4">
    <source>
        <dbReference type="ARBA" id="ARBA00013078"/>
    </source>
</evidence>
<proteinExistence type="inferred from homology"/>
<evidence type="ECO:0000256" key="2">
    <source>
        <dbReference type="ARBA" id="ARBA00004818"/>
    </source>
</evidence>
<evidence type="ECO:0000256" key="3">
    <source>
        <dbReference type="ARBA" id="ARBA00006171"/>
    </source>
</evidence>
<keyword evidence="5" id="KW-0614">Plasmid</keyword>
<dbReference type="InterPro" id="IPR006439">
    <property type="entry name" value="HAD-SF_hydro_IA"/>
</dbReference>
<dbReference type="InterPro" id="IPR023214">
    <property type="entry name" value="HAD_sf"/>
</dbReference>
<dbReference type="RefSeq" id="WP_172682336.1">
    <property type="nucleotide sequence ID" value="NZ_CP011000.1"/>
</dbReference>